<dbReference type="EMBL" id="FQUI01000017">
    <property type="protein sequence ID" value="SHE83643.1"/>
    <property type="molecule type" value="Genomic_DNA"/>
</dbReference>
<accession>A0A1M4WRG6</accession>
<dbReference type="STRING" id="1122195.SAMN02745164_01244"/>
<organism evidence="1 2">
    <name type="scientific">Marinitoga hydrogenitolerans (strain DSM 16785 / JCM 12826 / AT1271)</name>
    <dbReference type="NCBI Taxonomy" id="1122195"/>
    <lineage>
        <taxon>Bacteria</taxon>
        <taxon>Thermotogati</taxon>
        <taxon>Thermotogota</taxon>
        <taxon>Thermotogae</taxon>
        <taxon>Petrotogales</taxon>
        <taxon>Petrotogaceae</taxon>
        <taxon>Marinitoga</taxon>
    </lineage>
</organism>
<reference evidence="1" key="1">
    <citation type="submission" date="2016-11" db="EMBL/GenBank/DDBJ databases">
        <authorList>
            <person name="Varghese N."/>
            <person name="Submissions S."/>
        </authorList>
    </citation>
    <scope>NUCLEOTIDE SEQUENCE [LARGE SCALE GENOMIC DNA]</scope>
    <source>
        <strain evidence="1">DSM 16785</strain>
    </source>
</reference>
<dbReference type="AlphaFoldDB" id="A0A1M4WRG6"/>
<evidence type="ECO:0000313" key="2">
    <source>
        <dbReference type="Proteomes" id="UP000184334"/>
    </source>
</evidence>
<evidence type="ECO:0000313" key="1">
    <source>
        <dbReference type="EMBL" id="SHE83643.1"/>
    </source>
</evidence>
<comment type="caution">
    <text evidence="1">The sequence shown here is derived from an EMBL/GenBank/DDBJ whole genome shotgun (WGS) entry which is preliminary data.</text>
</comment>
<name>A0A1M4WRG6_MARH1</name>
<dbReference type="Proteomes" id="UP000184334">
    <property type="component" value="Unassembled WGS sequence"/>
</dbReference>
<gene>
    <name evidence="1" type="ORF">SAMN02745164_01244</name>
</gene>
<dbReference type="RefSeq" id="WP_072864565.1">
    <property type="nucleotide sequence ID" value="NZ_FQUI01000017.1"/>
</dbReference>
<proteinExistence type="predicted"/>
<sequence>MGIRMDAIYEGNVSGYGHVNQGRYVTGSEAWEKLQQKNAQKIEEFNQKGIEGWKETAYGAAAGAIVGGLWGVAASGGPGIVPGIAIGAIQGAIGVDVVEWLKK</sequence>
<keyword evidence="2" id="KW-1185">Reference proteome</keyword>
<protein>
    <submittedName>
        <fullName evidence="1">Uncharacterized protein</fullName>
    </submittedName>
</protein>